<proteinExistence type="predicted"/>
<protein>
    <submittedName>
        <fullName evidence="2">Uncharacterized protein</fullName>
    </submittedName>
</protein>
<reference evidence="2 3" key="1">
    <citation type="journal article" date="2017" name="Curr. Biol.">
        <title>Genome architecture and evolution of a unichromosomal asexual nematode.</title>
        <authorList>
            <person name="Fradin H."/>
            <person name="Zegar C."/>
            <person name="Gutwein M."/>
            <person name="Lucas J."/>
            <person name="Kovtun M."/>
            <person name="Corcoran D."/>
            <person name="Baugh L.R."/>
            <person name="Kiontke K."/>
            <person name="Gunsalus K."/>
            <person name="Fitch D.H."/>
            <person name="Piano F."/>
        </authorList>
    </citation>
    <scope>NUCLEOTIDE SEQUENCE [LARGE SCALE GENOMIC DNA]</scope>
    <source>
        <strain evidence="2">PF1309</strain>
    </source>
</reference>
<gene>
    <name evidence="2" type="ORF">WR25_17785</name>
</gene>
<sequence length="95" mass="9885">MKHTFTPCAGRSKGSPTTAAPRRPGPALDCVAPLAMTGCIGQPWAICSYRSFQSGFIASISATFLARDPALICFSRAIATSIVSAVSNHTSSLQP</sequence>
<comment type="caution">
    <text evidence="2">The sequence shown here is derived from an EMBL/GenBank/DDBJ whole genome shotgun (WGS) entry which is preliminary data.</text>
</comment>
<feature type="region of interest" description="Disordered" evidence="1">
    <location>
        <begin position="1"/>
        <end position="24"/>
    </location>
</feature>
<dbReference type="Proteomes" id="UP000218231">
    <property type="component" value="Unassembled WGS sequence"/>
</dbReference>
<dbReference type="EMBL" id="LIAE01005697">
    <property type="protein sequence ID" value="PAV93132.1"/>
    <property type="molecule type" value="Genomic_DNA"/>
</dbReference>
<evidence type="ECO:0000313" key="3">
    <source>
        <dbReference type="Proteomes" id="UP000218231"/>
    </source>
</evidence>
<dbReference type="AlphaFoldDB" id="A0A2A2M3W4"/>
<organism evidence="2 3">
    <name type="scientific">Diploscapter pachys</name>
    <dbReference type="NCBI Taxonomy" id="2018661"/>
    <lineage>
        <taxon>Eukaryota</taxon>
        <taxon>Metazoa</taxon>
        <taxon>Ecdysozoa</taxon>
        <taxon>Nematoda</taxon>
        <taxon>Chromadorea</taxon>
        <taxon>Rhabditida</taxon>
        <taxon>Rhabditina</taxon>
        <taxon>Rhabditomorpha</taxon>
        <taxon>Rhabditoidea</taxon>
        <taxon>Rhabditidae</taxon>
        <taxon>Diploscapter</taxon>
    </lineage>
</organism>
<name>A0A2A2M3W4_9BILA</name>
<keyword evidence="3" id="KW-1185">Reference proteome</keyword>
<evidence type="ECO:0000313" key="2">
    <source>
        <dbReference type="EMBL" id="PAV93132.1"/>
    </source>
</evidence>
<accession>A0A2A2M3W4</accession>
<evidence type="ECO:0000256" key="1">
    <source>
        <dbReference type="SAM" id="MobiDB-lite"/>
    </source>
</evidence>